<sequence length="128" mass="14785">MGINMNKLKKLLDDGEGHTIFKTESVIKALKEAKFDITETYYKTKRKGLTLTKDNKSSFLVLTFKPTKLPKTKYDIVSWNGDSPDGVYDLDLIRGLIAWTGEKCEAGDYFGRGFQYRSYREWLKERGI</sequence>
<name>A0A6M3LNK9_9ZZZZ</name>
<gene>
    <name evidence="1" type="ORF">MM415B07870_0002</name>
</gene>
<proteinExistence type="predicted"/>
<reference evidence="1" key="1">
    <citation type="submission" date="2020-03" db="EMBL/GenBank/DDBJ databases">
        <title>The deep terrestrial virosphere.</title>
        <authorList>
            <person name="Holmfeldt K."/>
            <person name="Nilsson E."/>
            <person name="Simone D."/>
            <person name="Lopez-Fernandez M."/>
            <person name="Wu X."/>
            <person name="de Brujin I."/>
            <person name="Lundin D."/>
            <person name="Andersson A."/>
            <person name="Bertilsson S."/>
            <person name="Dopson M."/>
        </authorList>
    </citation>
    <scope>NUCLEOTIDE SEQUENCE</scope>
    <source>
        <strain evidence="1">MM415B07870</strain>
    </source>
</reference>
<protein>
    <submittedName>
        <fullName evidence="1">Uncharacterized protein</fullName>
    </submittedName>
</protein>
<dbReference type="EMBL" id="MT143417">
    <property type="protein sequence ID" value="QJA96610.1"/>
    <property type="molecule type" value="Genomic_DNA"/>
</dbReference>
<organism evidence="1">
    <name type="scientific">viral metagenome</name>
    <dbReference type="NCBI Taxonomy" id="1070528"/>
    <lineage>
        <taxon>unclassified sequences</taxon>
        <taxon>metagenomes</taxon>
        <taxon>organismal metagenomes</taxon>
    </lineage>
</organism>
<evidence type="ECO:0000313" key="1">
    <source>
        <dbReference type="EMBL" id="QJA96610.1"/>
    </source>
</evidence>
<dbReference type="AlphaFoldDB" id="A0A6M3LNK9"/>
<accession>A0A6M3LNK9</accession>